<dbReference type="InterPro" id="IPR050832">
    <property type="entry name" value="Bact_Acetyltransf"/>
</dbReference>
<sequence length="189" mass="19877">MTSSPSPPPPAGEGARPTRTITRLSAAEFTAHVPDLADLLLDAVAGGHSLGFVDPFERGAALDFWRARTPAVADGSLLVWACRGPQGIEGTVSLAVEPKPNGRHRAEVVKLMVHRAARGRGLGRALLTIAERAAAELGATLLLLDTETGSAAESLYAAAGWTRYGIVPDYATDPSGALRDCSFFYKRLA</sequence>
<accession>A0ABP8TAA4</accession>
<dbReference type="CDD" id="cd04301">
    <property type="entry name" value="NAT_SF"/>
    <property type="match status" value="1"/>
</dbReference>
<dbReference type="InterPro" id="IPR000182">
    <property type="entry name" value="GNAT_dom"/>
</dbReference>
<name>A0ABP8TAA4_9ACTN</name>
<feature type="domain" description="N-acetyltransferase" evidence="3">
    <location>
        <begin position="31"/>
        <end position="189"/>
    </location>
</feature>
<evidence type="ECO:0000313" key="4">
    <source>
        <dbReference type="EMBL" id="GAA4602248.1"/>
    </source>
</evidence>
<protein>
    <submittedName>
        <fullName evidence="4">GNAT family N-acetyltransferase</fullName>
    </submittedName>
</protein>
<dbReference type="PROSITE" id="PS51186">
    <property type="entry name" value="GNAT"/>
    <property type="match status" value="1"/>
</dbReference>
<dbReference type="EMBL" id="BAABHJ010000002">
    <property type="protein sequence ID" value="GAA4602248.1"/>
    <property type="molecule type" value="Genomic_DNA"/>
</dbReference>
<evidence type="ECO:0000313" key="5">
    <source>
        <dbReference type="Proteomes" id="UP001500212"/>
    </source>
</evidence>
<dbReference type="SUPFAM" id="SSF55729">
    <property type="entry name" value="Acyl-CoA N-acyltransferases (Nat)"/>
    <property type="match status" value="1"/>
</dbReference>
<dbReference type="Gene3D" id="3.40.630.30">
    <property type="match status" value="1"/>
</dbReference>
<dbReference type="Proteomes" id="UP001500212">
    <property type="component" value="Unassembled WGS sequence"/>
</dbReference>
<organism evidence="4 5">
    <name type="scientific">Actinoallomurus liliacearum</name>
    <dbReference type="NCBI Taxonomy" id="1080073"/>
    <lineage>
        <taxon>Bacteria</taxon>
        <taxon>Bacillati</taxon>
        <taxon>Actinomycetota</taxon>
        <taxon>Actinomycetes</taxon>
        <taxon>Streptosporangiales</taxon>
        <taxon>Thermomonosporaceae</taxon>
        <taxon>Actinoallomurus</taxon>
    </lineage>
</organism>
<dbReference type="Pfam" id="PF00583">
    <property type="entry name" value="Acetyltransf_1"/>
    <property type="match status" value="1"/>
</dbReference>
<evidence type="ECO:0000256" key="1">
    <source>
        <dbReference type="ARBA" id="ARBA00022679"/>
    </source>
</evidence>
<evidence type="ECO:0000259" key="3">
    <source>
        <dbReference type="PROSITE" id="PS51186"/>
    </source>
</evidence>
<dbReference type="PANTHER" id="PTHR43877:SF2">
    <property type="entry name" value="AMINOALKYLPHOSPHONATE N-ACETYLTRANSFERASE-RELATED"/>
    <property type="match status" value="1"/>
</dbReference>
<keyword evidence="5" id="KW-1185">Reference proteome</keyword>
<gene>
    <name evidence="4" type="ORF">GCM10023195_06610</name>
</gene>
<keyword evidence="1" id="KW-0808">Transferase</keyword>
<dbReference type="PANTHER" id="PTHR43877">
    <property type="entry name" value="AMINOALKYLPHOSPHONATE N-ACETYLTRANSFERASE-RELATED-RELATED"/>
    <property type="match status" value="1"/>
</dbReference>
<dbReference type="InterPro" id="IPR016181">
    <property type="entry name" value="Acyl_CoA_acyltransferase"/>
</dbReference>
<keyword evidence="2" id="KW-0012">Acyltransferase</keyword>
<proteinExistence type="predicted"/>
<comment type="caution">
    <text evidence="4">The sequence shown here is derived from an EMBL/GenBank/DDBJ whole genome shotgun (WGS) entry which is preliminary data.</text>
</comment>
<reference evidence="5" key="1">
    <citation type="journal article" date="2019" name="Int. J. Syst. Evol. Microbiol.">
        <title>The Global Catalogue of Microorganisms (GCM) 10K type strain sequencing project: providing services to taxonomists for standard genome sequencing and annotation.</title>
        <authorList>
            <consortium name="The Broad Institute Genomics Platform"/>
            <consortium name="The Broad Institute Genome Sequencing Center for Infectious Disease"/>
            <person name="Wu L."/>
            <person name="Ma J."/>
        </authorList>
    </citation>
    <scope>NUCLEOTIDE SEQUENCE [LARGE SCALE GENOMIC DNA]</scope>
    <source>
        <strain evidence="5">JCM 17938</strain>
    </source>
</reference>
<dbReference type="RefSeq" id="WP_345347968.1">
    <property type="nucleotide sequence ID" value="NZ_BAABHJ010000002.1"/>
</dbReference>
<evidence type="ECO:0000256" key="2">
    <source>
        <dbReference type="ARBA" id="ARBA00023315"/>
    </source>
</evidence>